<dbReference type="AlphaFoldDB" id="A0AAN7B0C3"/>
<comment type="similarity">
    <text evidence="2">Belongs to the beta-eliminating lyase family.</text>
</comment>
<dbReference type="GO" id="GO:0006520">
    <property type="term" value="P:amino acid metabolic process"/>
    <property type="evidence" value="ECO:0007669"/>
    <property type="project" value="InterPro"/>
</dbReference>
<dbReference type="Pfam" id="PF01212">
    <property type="entry name" value="Beta_elim_lyase"/>
    <property type="match status" value="1"/>
</dbReference>
<dbReference type="GO" id="GO:0009820">
    <property type="term" value="P:alkaloid metabolic process"/>
    <property type="evidence" value="ECO:0007669"/>
    <property type="project" value="InterPro"/>
</dbReference>
<evidence type="ECO:0000256" key="2">
    <source>
        <dbReference type="ARBA" id="ARBA00009721"/>
    </source>
</evidence>
<dbReference type="PANTHER" id="PTHR32325:SF4">
    <property type="entry name" value="TRYPTOPHANASE"/>
    <property type="match status" value="1"/>
</dbReference>
<evidence type="ECO:0000256" key="3">
    <source>
        <dbReference type="ARBA" id="ARBA00022679"/>
    </source>
</evidence>
<keyword evidence="7" id="KW-1185">Reference proteome</keyword>
<dbReference type="Pfam" id="PF11991">
    <property type="entry name" value="Trp_DMAT"/>
    <property type="match status" value="1"/>
</dbReference>
<dbReference type="InterPro" id="IPR033964">
    <property type="entry name" value="ABBA"/>
</dbReference>
<evidence type="ECO:0000259" key="5">
    <source>
        <dbReference type="Pfam" id="PF01212"/>
    </source>
</evidence>
<name>A0AAN7B0C3_9PEZI</name>
<keyword evidence="4" id="KW-0663">Pyridoxal phosphate</keyword>
<accession>A0AAN7B0C3</accession>
<dbReference type="InterPro" id="IPR017795">
    <property type="entry name" value="ABBA_NscD-like"/>
</dbReference>
<dbReference type="GO" id="GO:0016829">
    <property type="term" value="F:lyase activity"/>
    <property type="evidence" value="ECO:0007669"/>
    <property type="project" value="InterPro"/>
</dbReference>
<sequence length="961" mass="105727">MAITSTSGAPLQPPAHFALVVRSLPKVTAEDRDKILKDVEYNVFAFPAGLLTCDFLSDSGTSAMTDFQWAAVMRGDESYGRNWGYYCLLEVFRDIFERGSQHQQRAIRDVLAGTVAPMSEADFYRSRLLGLASQRGFVNGGHHQLARPNFFIVPQGRCAETLLFSTMSSLIARERQDPAPRSPVIISNGFFDTTGANAKAAGFELQTFTQPGLTDPFPQDLIGKENNFKGNLDLEATQVFLSNNAGRVSMLLLTITNNWAAAQPVSMTNIRGAASLARTFNIPFFFDACRFAENAYFIQRYEDGYANVDILDIVKEMFSYVDGFTISLKKDGLANMGGVLCFRDEGVFAQRYQGVGMLLKESQIRCYGNDSYGGMSGRDLMAAAAGLYQVTKTSYLANRITQVQHFAERLLAEGIAVLSPPGGHAVYLDMDAYFFGCARKPEDFASAGFTIQLIRDHGIRAAEAGPFGWEYDLKAADDPERAKIPNLVRFAVPRNVYSDEHISYTVAAIKDLHKRRHTDIPNVVITRGKNMRLRHFSAGLKPIMPTTTTKGAWLDEAQRSLGNLFQAVGLDQNGRKELSKALTVVMGAWGQTPVEQSSSWTSSVGNDGSPIEFSVAVDPTTGEAELRLLAEAQPSPSDKTNNNLNHLWARLSSAALKLNDTISAEYKPSISLARFSQIRDLFLPSSLPADKQTIKLAAWHSFAYSARKGPQWKLYLDPSNAADGYTALSSTREAFTRLGLYSAWKSVESILGPSDSVVYFSLDLTGKVDSSARVKVYMAHSVDKQQMTPATFRSQAAIIADKHAKLCGHYPESIPVDGYEIQRFIAAMSGPDFDKTDLDLGNRKPLLSCFAFTTTRSDREAPTAVLANTTVHFPMDAYVPDDEEAHRRTEAYYSASANEAKDIYNKVLGAVQTRPLNKAKGIHAWVSLKQNVTSKTGSDDTKKGAGVENTFYFCPEILGGK</sequence>
<evidence type="ECO:0000313" key="6">
    <source>
        <dbReference type="EMBL" id="KAK4208026.1"/>
    </source>
</evidence>
<dbReference type="NCBIfam" id="NF009709">
    <property type="entry name" value="PRK13238.1"/>
    <property type="match status" value="1"/>
</dbReference>
<evidence type="ECO:0000313" key="7">
    <source>
        <dbReference type="Proteomes" id="UP001301769"/>
    </source>
</evidence>
<reference evidence="6" key="2">
    <citation type="submission" date="2023-05" db="EMBL/GenBank/DDBJ databases">
        <authorList>
            <consortium name="Lawrence Berkeley National Laboratory"/>
            <person name="Steindorff A."/>
            <person name="Hensen N."/>
            <person name="Bonometti L."/>
            <person name="Westerberg I."/>
            <person name="Brannstrom I.O."/>
            <person name="Guillou S."/>
            <person name="Cros-Aarteil S."/>
            <person name="Calhoun S."/>
            <person name="Haridas S."/>
            <person name="Kuo A."/>
            <person name="Mondo S."/>
            <person name="Pangilinan J."/>
            <person name="Riley R."/>
            <person name="Labutti K."/>
            <person name="Andreopoulos B."/>
            <person name="Lipzen A."/>
            <person name="Chen C."/>
            <person name="Yanf M."/>
            <person name="Daum C."/>
            <person name="Ng V."/>
            <person name="Clum A."/>
            <person name="Ohm R."/>
            <person name="Martin F."/>
            <person name="Silar P."/>
            <person name="Natvig D."/>
            <person name="Lalanne C."/>
            <person name="Gautier V."/>
            <person name="Ament-Velasquez S.L."/>
            <person name="Kruys A."/>
            <person name="Hutchinson M.I."/>
            <person name="Powell A.J."/>
            <person name="Barry K."/>
            <person name="Miller A.N."/>
            <person name="Grigoriev I.V."/>
            <person name="Debuchy R."/>
            <person name="Gladieux P."/>
            <person name="Thoren M.H."/>
            <person name="Johannesson H."/>
        </authorList>
    </citation>
    <scope>NUCLEOTIDE SEQUENCE</scope>
    <source>
        <strain evidence="6">PSN293</strain>
    </source>
</reference>
<comment type="caution">
    <text evidence="6">The sequence shown here is derived from an EMBL/GenBank/DDBJ whole genome shotgun (WGS) entry which is preliminary data.</text>
</comment>
<dbReference type="Gene3D" id="3.40.640.10">
    <property type="entry name" value="Type I PLP-dependent aspartate aminotransferase-like (Major domain)"/>
    <property type="match status" value="1"/>
</dbReference>
<dbReference type="SFLD" id="SFLDG01162">
    <property type="entry name" value="I"/>
    <property type="match status" value="1"/>
</dbReference>
<keyword evidence="3" id="KW-0808">Transferase</keyword>
<dbReference type="Proteomes" id="UP001301769">
    <property type="component" value="Unassembled WGS sequence"/>
</dbReference>
<feature type="domain" description="Aromatic amino acid beta-eliminating lyase/threonine aldolase" evidence="5">
    <location>
        <begin position="54"/>
        <end position="505"/>
    </location>
</feature>
<dbReference type="InterPro" id="IPR015421">
    <property type="entry name" value="PyrdxlP-dep_Trfase_major"/>
</dbReference>
<gene>
    <name evidence="6" type="ORF">QBC37DRAFT_83290</name>
</gene>
<dbReference type="SFLD" id="SFLDS00036">
    <property type="entry name" value="Aromatic_Prenyltransferase"/>
    <property type="match status" value="1"/>
</dbReference>
<dbReference type="InterPro" id="IPR001597">
    <property type="entry name" value="ArAA_b-elim_lyase/Thr_aldolase"/>
</dbReference>
<protein>
    <submittedName>
        <fullName evidence="6">Tryptophanase</fullName>
    </submittedName>
</protein>
<organism evidence="6 7">
    <name type="scientific">Rhypophila decipiens</name>
    <dbReference type="NCBI Taxonomy" id="261697"/>
    <lineage>
        <taxon>Eukaryota</taxon>
        <taxon>Fungi</taxon>
        <taxon>Dikarya</taxon>
        <taxon>Ascomycota</taxon>
        <taxon>Pezizomycotina</taxon>
        <taxon>Sordariomycetes</taxon>
        <taxon>Sordariomycetidae</taxon>
        <taxon>Sordariales</taxon>
        <taxon>Naviculisporaceae</taxon>
        <taxon>Rhypophila</taxon>
    </lineage>
</organism>
<comment type="cofactor">
    <cofactor evidence="1">
        <name>pyridoxal 5'-phosphate</name>
        <dbReference type="ChEBI" id="CHEBI:597326"/>
    </cofactor>
</comment>
<dbReference type="InterPro" id="IPR015424">
    <property type="entry name" value="PyrdxlP-dep_Trfase"/>
</dbReference>
<dbReference type="PANTHER" id="PTHR32325">
    <property type="entry name" value="BETA-ELIMINATING LYASE-LIKE PROTEIN-RELATED"/>
    <property type="match status" value="1"/>
</dbReference>
<dbReference type="SUPFAM" id="SSF53383">
    <property type="entry name" value="PLP-dependent transferases"/>
    <property type="match status" value="1"/>
</dbReference>
<dbReference type="GO" id="GO:0016765">
    <property type="term" value="F:transferase activity, transferring alkyl or aryl (other than methyl) groups"/>
    <property type="evidence" value="ECO:0007669"/>
    <property type="project" value="InterPro"/>
</dbReference>
<evidence type="ECO:0000256" key="1">
    <source>
        <dbReference type="ARBA" id="ARBA00001933"/>
    </source>
</evidence>
<proteinExistence type="inferred from homology"/>
<dbReference type="InterPro" id="IPR015422">
    <property type="entry name" value="PyrdxlP-dep_Trfase_small"/>
</dbReference>
<dbReference type="Gene3D" id="3.90.1150.10">
    <property type="entry name" value="Aspartate Aminotransferase, domain 1"/>
    <property type="match status" value="2"/>
</dbReference>
<dbReference type="EMBL" id="MU858262">
    <property type="protein sequence ID" value="KAK4208026.1"/>
    <property type="molecule type" value="Genomic_DNA"/>
</dbReference>
<evidence type="ECO:0000256" key="4">
    <source>
        <dbReference type="ARBA" id="ARBA00022898"/>
    </source>
</evidence>
<reference evidence="6" key="1">
    <citation type="journal article" date="2023" name="Mol. Phylogenet. Evol.">
        <title>Genome-scale phylogeny and comparative genomics of the fungal order Sordariales.</title>
        <authorList>
            <person name="Hensen N."/>
            <person name="Bonometti L."/>
            <person name="Westerberg I."/>
            <person name="Brannstrom I.O."/>
            <person name="Guillou S."/>
            <person name="Cros-Aarteil S."/>
            <person name="Calhoun S."/>
            <person name="Haridas S."/>
            <person name="Kuo A."/>
            <person name="Mondo S."/>
            <person name="Pangilinan J."/>
            <person name="Riley R."/>
            <person name="LaButti K."/>
            <person name="Andreopoulos B."/>
            <person name="Lipzen A."/>
            <person name="Chen C."/>
            <person name="Yan M."/>
            <person name="Daum C."/>
            <person name="Ng V."/>
            <person name="Clum A."/>
            <person name="Steindorff A."/>
            <person name="Ohm R.A."/>
            <person name="Martin F."/>
            <person name="Silar P."/>
            <person name="Natvig D.O."/>
            <person name="Lalanne C."/>
            <person name="Gautier V."/>
            <person name="Ament-Velasquez S.L."/>
            <person name="Kruys A."/>
            <person name="Hutchinson M.I."/>
            <person name="Powell A.J."/>
            <person name="Barry K."/>
            <person name="Miller A.N."/>
            <person name="Grigoriev I.V."/>
            <person name="Debuchy R."/>
            <person name="Gladieux P."/>
            <person name="Hiltunen Thoren M."/>
            <person name="Johannesson H."/>
        </authorList>
    </citation>
    <scope>NUCLEOTIDE SEQUENCE</scope>
    <source>
        <strain evidence="6">PSN293</strain>
    </source>
</reference>